<feature type="compositionally biased region" description="Low complexity" evidence="1">
    <location>
        <begin position="48"/>
        <end position="64"/>
    </location>
</feature>
<name>A0A7S0GN84_9STRA</name>
<feature type="region of interest" description="Disordered" evidence="1">
    <location>
        <begin position="1"/>
        <end position="29"/>
    </location>
</feature>
<feature type="compositionally biased region" description="Polar residues" evidence="1">
    <location>
        <begin position="74"/>
        <end position="93"/>
    </location>
</feature>
<dbReference type="EMBL" id="HBEL01052341">
    <property type="protein sequence ID" value="CAD8427778.1"/>
    <property type="molecule type" value="Transcribed_RNA"/>
</dbReference>
<reference evidence="2" key="1">
    <citation type="submission" date="2021-01" db="EMBL/GenBank/DDBJ databases">
        <authorList>
            <person name="Corre E."/>
            <person name="Pelletier E."/>
            <person name="Niang G."/>
            <person name="Scheremetjew M."/>
            <person name="Finn R."/>
            <person name="Kale V."/>
            <person name="Holt S."/>
            <person name="Cochrane G."/>
            <person name="Meng A."/>
            <person name="Brown T."/>
            <person name="Cohen L."/>
        </authorList>
    </citation>
    <scope>NUCLEOTIDE SEQUENCE</scope>
    <source>
        <strain evidence="2">CCAP1064/1</strain>
    </source>
</reference>
<feature type="region of interest" description="Disordered" evidence="1">
    <location>
        <begin position="48"/>
        <end position="93"/>
    </location>
</feature>
<feature type="compositionally biased region" description="Basic and acidic residues" evidence="1">
    <location>
        <begin position="16"/>
        <end position="26"/>
    </location>
</feature>
<evidence type="ECO:0000313" key="2">
    <source>
        <dbReference type="EMBL" id="CAD8427778.1"/>
    </source>
</evidence>
<evidence type="ECO:0000256" key="1">
    <source>
        <dbReference type="SAM" id="MobiDB-lite"/>
    </source>
</evidence>
<organism evidence="2">
    <name type="scientific">Proboscia inermis</name>
    <dbReference type="NCBI Taxonomy" id="420281"/>
    <lineage>
        <taxon>Eukaryota</taxon>
        <taxon>Sar</taxon>
        <taxon>Stramenopiles</taxon>
        <taxon>Ochrophyta</taxon>
        <taxon>Bacillariophyta</taxon>
        <taxon>Coscinodiscophyceae</taxon>
        <taxon>Rhizosoleniophycidae</taxon>
        <taxon>Rhizosoleniales</taxon>
        <taxon>Rhizosoleniaceae</taxon>
        <taxon>Proboscia</taxon>
    </lineage>
</organism>
<protein>
    <submittedName>
        <fullName evidence="2">Uncharacterized protein</fullName>
    </submittedName>
</protein>
<accession>A0A7S0GN84</accession>
<gene>
    <name evidence="2" type="ORF">PINE0816_LOCUS23944</name>
</gene>
<dbReference type="AlphaFoldDB" id="A0A7S0GN84"/>
<sequence>MNVSPDFNTTEEQDQEGNHEIEKDIAYDPEEEARVLRQFGLTTATEATSTPVKVTSSTSSVGDNADADVDAGSTTLADSNIRDSTLTNNSQQQQRRRFMGGLFRRNLASVTAVSALSNKHTKQKLTKRQQQHQPEKMLRETLEEMNMWKEKCEIYEKDHGALEEDYSDVSQKLHASVENLVSTQHTNRYLKKQLRSIHEEAMSAITLERQNSQNQLKSVRDSMVDVLERERSLMKAQLLRTSEEFRAMMLKTTITDDGSQQQT</sequence>
<proteinExistence type="predicted"/>